<dbReference type="PANTHER" id="PTHR47933">
    <property type="entry name" value="PENTATRICOPEPTIDE REPEAT-CONTAINING PROTEIN 1, MITOCHONDRIAL"/>
    <property type="match status" value="1"/>
</dbReference>
<dbReference type="NCBIfam" id="TIGR00756">
    <property type="entry name" value="PPR"/>
    <property type="match status" value="1"/>
</dbReference>
<dbReference type="Gene3D" id="1.25.40.10">
    <property type="entry name" value="Tetratricopeptide repeat domain"/>
    <property type="match status" value="3"/>
</dbReference>
<keyword evidence="6" id="KW-1185">Reference proteome</keyword>
<evidence type="ECO:0000313" key="5">
    <source>
        <dbReference type="EMBL" id="OCB85687.1"/>
    </source>
</evidence>
<dbReference type="InterPro" id="IPR051240">
    <property type="entry name" value="Mito_RNA-Proc/Resp"/>
</dbReference>
<protein>
    <recommendedName>
        <fullName evidence="4">Pentatricopeptide repeat-containing protein-mitochondrial domain-containing protein</fullName>
    </recommendedName>
</protein>
<evidence type="ECO:0000256" key="1">
    <source>
        <dbReference type="ARBA" id="ARBA00022737"/>
    </source>
</evidence>
<feature type="repeat" description="PPR" evidence="2">
    <location>
        <begin position="676"/>
        <end position="710"/>
    </location>
</feature>
<dbReference type="OrthoDB" id="185373at2759"/>
<feature type="domain" description="Pentatricopeptide repeat-containing protein-mitochondrial" evidence="4">
    <location>
        <begin position="653"/>
        <end position="764"/>
    </location>
</feature>
<comment type="caution">
    <text evidence="5">The sequence shown here is derived from an EMBL/GenBank/DDBJ whole genome shotgun (WGS) entry which is preliminary data.</text>
</comment>
<evidence type="ECO:0000259" key="4">
    <source>
        <dbReference type="Pfam" id="PF23276"/>
    </source>
</evidence>
<dbReference type="PANTHER" id="PTHR47933:SF23">
    <property type="entry name" value="OS02G0468500 PROTEIN"/>
    <property type="match status" value="1"/>
</dbReference>
<proteinExistence type="predicted"/>
<dbReference type="EMBL" id="LNZH02000208">
    <property type="protein sequence ID" value="OCB85687.1"/>
    <property type="molecule type" value="Genomic_DNA"/>
</dbReference>
<dbReference type="InterPro" id="IPR011990">
    <property type="entry name" value="TPR-like_helical_dom_sf"/>
</dbReference>
<dbReference type="Pfam" id="PF23276">
    <property type="entry name" value="TPR_24"/>
    <property type="match status" value="1"/>
</dbReference>
<sequence>MPWSVSRRWNISVPRLVIHRFLVLGRHSPLLRPFWATRRQSSSASANALLRLDASTSAQHRPNQRHKVEQSLSDMKQGDKGNIQATNRDKNFNPEIPAYLIPNGLLVWMDEHFAVLTNRDFVRKQFKQRQDWLRFLENGESVCRAAKHLMRAGVPWRVFELLKVAHSLGIAFEQGVYERIVSHLSSTEEWKLALSIITAAENVTGTTTVRLLHLRGLALIKVQNFVALDDLLGQFAKYDLKPQDQTFVLILRGHLRNHDLARAKVTMRDMEAAGFPVTASTYSAIVPAYRGFGLDDFIRDRGCHVLSSSPVPEGGERILNGLLQMHLDKHDLEGALQLLENFGSQTRTCGAEKSSSVSGDAEDSIDTGNISYRSTLEDCATYTILINYLSKYGPSSLTGMLKRMKNSAIVPDIKVGSALIRMHYARGDEHEALTVLRDCCKGHDLRVDLLESLGYISERADPSMFSPFIGQPTTELFNAVLHGALQIRGLGSTIAVLRLMEDARVKPNIRTLEHFMRRLARERAILTKDLANIMQSLLATGIEPSLGTLHILFKSIVLTAKRSEHKEGWNALGAYTRRSIELLKVPESKRQRELKELKRAEPTFDPELCVTDLQSNVFHDVLHPIVQSLHRRRVMADRATFSLRMRYDSFTLGRARAPEAITQNLQIMRDRGLYPNVYHYAALMEAHCLAGNLRAAHEVLQNAVADGLVSRQKSLVVLYTILISANARIGRPDLALSIFREMLNANVAPDIASIDALVGGFFAVKAFRLARRVLLDLWPLVAPFPVELRDASLIDLITRLRSLRDQAESPIQDVRRPIALSRGELMKLNQDIIANWNDVLQARHEHKQCGDDPGEENSPS</sequence>
<dbReference type="PROSITE" id="PS51375">
    <property type="entry name" value="PPR"/>
    <property type="match status" value="2"/>
</dbReference>
<dbReference type="Proteomes" id="UP000757232">
    <property type="component" value="Unassembled WGS sequence"/>
</dbReference>
<evidence type="ECO:0000256" key="3">
    <source>
        <dbReference type="SAM" id="MobiDB-lite"/>
    </source>
</evidence>
<organism evidence="5 6">
    <name type="scientific">Sanghuangporus baumii</name>
    <name type="common">Phellinus baumii</name>
    <dbReference type="NCBI Taxonomy" id="108892"/>
    <lineage>
        <taxon>Eukaryota</taxon>
        <taxon>Fungi</taxon>
        <taxon>Dikarya</taxon>
        <taxon>Basidiomycota</taxon>
        <taxon>Agaricomycotina</taxon>
        <taxon>Agaricomycetes</taxon>
        <taxon>Hymenochaetales</taxon>
        <taxon>Hymenochaetaceae</taxon>
        <taxon>Sanghuangporus</taxon>
    </lineage>
</organism>
<dbReference type="GO" id="GO:0003729">
    <property type="term" value="F:mRNA binding"/>
    <property type="evidence" value="ECO:0007669"/>
    <property type="project" value="TreeGrafter"/>
</dbReference>
<dbReference type="InterPro" id="IPR057027">
    <property type="entry name" value="TPR_mt"/>
</dbReference>
<reference evidence="5" key="1">
    <citation type="submission" date="2016-06" db="EMBL/GenBank/DDBJ databases">
        <title>Draft Genome sequence of the fungus Inonotus baumii.</title>
        <authorList>
            <person name="Zhu H."/>
            <person name="Lin W."/>
        </authorList>
    </citation>
    <scope>NUCLEOTIDE SEQUENCE</scope>
    <source>
        <strain evidence="5">821</strain>
    </source>
</reference>
<evidence type="ECO:0000256" key="2">
    <source>
        <dbReference type="PROSITE-ProRule" id="PRU00708"/>
    </source>
</evidence>
<feature type="repeat" description="PPR" evidence="2">
    <location>
        <begin position="715"/>
        <end position="749"/>
    </location>
</feature>
<gene>
    <name evidence="5" type="ORF">A7U60_g7338</name>
</gene>
<accession>A0A9Q5HTS4</accession>
<keyword evidence="1" id="KW-0677">Repeat</keyword>
<dbReference type="InterPro" id="IPR002885">
    <property type="entry name" value="PPR_rpt"/>
</dbReference>
<name>A0A9Q5HTS4_SANBA</name>
<dbReference type="AlphaFoldDB" id="A0A9Q5HTS4"/>
<evidence type="ECO:0000313" key="6">
    <source>
        <dbReference type="Proteomes" id="UP000757232"/>
    </source>
</evidence>
<feature type="region of interest" description="Disordered" evidence="3">
    <location>
        <begin position="54"/>
        <end position="89"/>
    </location>
</feature>